<dbReference type="OrthoDB" id="9799090at2"/>
<keyword evidence="1" id="KW-0812">Transmembrane</keyword>
<evidence type="ECO:0000313" key="2">
    <source>
        <dbReference type="EMBL" id="KDR93933.1"/>
    </source>
</evidence>
<name>A0A069RGQ6_PEPLI</name>
<sequence>MKIDDWMKKLIAALLMISAVFYGIHYAVFKDPMFILRYVIAQLGFMPISVILVTMILNKLIGRREKLQRIKKLNMVIGVFFSEAGTDFLKNFLTYDSNSSELIVRFEKVKSWDETKYKSIKNYISENEFKIVVDIGNIERLKDMMVEKRQFLLTLLENPNLLEHESFTELLWALFHITEELDARNGFDDMSSDDFKHISNDLKRAYCQLVLQWILYMKNLKEDYPYLYSFALRTNPYSSLKA</sequence>
<keyword evidence="1" id="KW-1133">Transmembrane helix</keyword>
<gene>
    <name evidence="3" type="ORF">CLIT_10c00870</name>
    <name evidence="2" type="ORF">CLIT_23c02050</name>
</gene>
<keyword evidence="4" id="KW-1185">Reference proteome</keyword>
<feature type="transmembrane region" description="Helical" evidence="1">
    <location>
        <begin position="12"/>
        <end position="29"/>
    </location>
</feature>
<reference evidence="3 4" key="1">
    <citation type="submission" date="2014-03" db="EMBL/GenBank/DDBJ databases">
        <title>Genome sequence of Clostridium litorale W6, DSM 5388.</title>
        <authorList>
            <person name="Poehlein A."/>
            <person name="Jagirdar A."/>
            <person name="Khonsari B."/>
            <person name="Chibani C.M."/>
            <person name="Gutierrez Gutierrez D.A."/>
            <person name="Davydova E."/>
            <person name="Alghaithi H.S."/>
            <person name="Nair K.P."/>
            <person name="Dhamotharan K."/>
            <person name="Chandran L."/>
            <person name="G W."/>
            <person name="Daniel R."/>
        </authorList>
    </citation>
    <scope>NUCLEOTIDE SEQUENCE [LARGE SCALE GENOMIC DNA]</scope>
    <source>
        <strain evidence="3 4">W6</strain>
    </source>
</reference>
<dbReference type="AlphaFoldDB" id="A0A069RGQ6"/>
<dbReference type="RefSeq" id="WP_077216496.1">
    <property type="nucleotide sequence ID" value="NZ_FSRH01000004.1"/>
</dbReference>
<comment type="caution">
    <text evidence="3">The sequence shown here is derived from an EMBL/GenBank/DDBJ whole genome shotgun (WGS) entry which is preliminary data.</text>
</comment>
<dbReference type="EMBL" id="JJMM01000010">
    <property type="protein sequence ID" value="KDR95360.1"/>
    <property type="molecule type" value="Genomic_DNA"/>
</dbReference>
<dbReference type="Proteomes" id="UP000027946">
    <property type="component" value="Unassembled WGS sequence"/>
</dbReference>
<dbReference type="EMBL" id="JJMM01000026">
    <property type="protein sequence ID" value="KDR93933.1"/>
    <property type="molecule type" value="Genomic_DNA"/>
</dbReference>
<dbReference type="eggNOG" id="ENOG5030AIC">
    <property type="taxonomic scope" value="Bacteria"/>
</dbReference>
<dbReference type="STRING" id="1121324.CLIT_10c00870"/>
<feature type="transmembrane region" description="Helical" evidence="1">
    <location>
        <begin position="35"/>
        <end position="61"/>
    </location>
</feature>
<protein>
    <submittedName>
        <fullName evidence="3">Uncharacterized protein</fullName>
    </submittedName>
</protein>
<proteinExistence type="predicted"/>
<keyword evidence="1" id="KW-0472">Membrane</keyword>
<evidence type="ECO:0000256" key="1">
    <source>
        <dbReference type="SAM" id="Phobius"/>
    </source>
</evidence>
<organism evidence="3 4">
    <name type="scientific">Peptoclostridium litorale DSM 5388</name>
    <dbReference type="NCBI Taxonomy" id="1121324"/>
    <lineage>
        <taxon>Bacteria</taxon>
        <taxon>Bacillati</taxon>
        <taxon>Bacillota</taxon>
        <taxon>Clostridia</taxon>
        <taxon>Peptostreptococcales</taxon>
        <taxon>Peptoclostridiaceae</taxon>
        <taxon>Peptoclostridium</taxon>
    </lineage>
</organism>
<evidence type="ECO:0000313" key="3">
    <source>
        <dbReference type="EMBL" id="KDR95360.1"/>
    </source>
</evidence>
<evidence type="ECO:0000313" key="4">
    <source>
        <dbReference type="Proteomes" id="UP000027946"/>
    </source>
</evidence>
<accession>A0A069RGQ6</accession>